<feature type="compositionally biased region" description="Polar residues" evidence="1">
    <location>
        <begin position="67"/>
        <end position="81"/>
    </location>
</feature>
<feature type="compositionally biased region" description="Basic and acidic residues" evidence="1">
    <location>
        <begin position="51"/>
        <end position="60"/>
    </location>
</feature>
<evidence type="ECO:0000313" key="2">
    <source>
        <dbReference type="EMBL" id="ERN08916.1"/>
    </source>
</evidence>
<feature type="region of interest" description="Disordered" evidence="1">
    <location>
        <begin position="51"/>
        <end position="81"/>
    </location>
</feature>
<evidence type="ECO:0000256" key="1">
    <source>
        <dbReference type="SAM" id="MobiDB-lite"/>
    </source>
</evidence>
<dbReference type="Gramene" id="ERN08916">
    <property type="protein sequence ID" value="ERN08916"/>
    <property type="gene ID" value="AMTR_s00015p00237200"/>
</dbReference>
<proteinExistence type="predicted"/>
<organism evidence="2 3">
    <name type="scientific">Amborella trichopoda</name>
    <dbReference type="NCBI Taxonomy" id="13333"/>
    <lineage>
        <taxon>Eukaryota</taxon>
        <taxon>Viridiplantae</taxon>
        <taxon>Streptophyta</taxon>
        <taxon>Embryophyta</taxon>
        <taxon>Tracheophyta</taxon>
        <taxon>Spermatophyta</taxon>
        <taxon>Magnoliopsida</taxon>
        <taxon>Amborellales</taxon>
        <taxon>Amborellaceae</taxon>
        <taxon>Amborella</taxon>
    </lineage>
</organism>
<sequence length="81" mass="9567">MVWETFLFLPGLSKWVIPHFGHVGNETESYRRLWDTTNHMYWSSDHSRQAVDNTKRDGRAGKRFTPPSFSKTFELSEYPSN</sequence>
<name>W1PMI5_AMBTC</name>
<reference evidence="3" key="1">
    <citation type="journal article" date="2013" name="Science">
        <title>The Amborella genome and the evolution of flowering plants.</title>
        <authorList>
            <consortium name="Amborella Genome Project"/>
        </authorList>
    </citation>
    <scope>NUCLEOTIDE SEQUENCE [LARGE SCALE GENOMIC DNA]</scope>
</reference>
<dbReference type="Proteomes" id="UP000017836">
    <property type="component" value="Unassembled WGS sequence"/>
</dbReference>
<dbReference type="AlphaFoldDB" id="W1PMI5"/>
<accession>W1PMI5</accession>
<evidence type="ECO:0000313" key="3">
    <source>
        <dbReference type="Proteomes" id="UP000017836"/>
    </source>
</evidence>
<dbReference type="EMBL" id="KI393208">
    <property type="protein sequence ID" value="ERN08916.1"/>
    <property type="molecule type" value="Genomic_DNA"/>
</dbReference>
<protein>
    <submittedName>
        <fullName evidence="2">Uncharacterized protein</fullName>
    </submittedName>
</protein>
<dbReference type="HOGENOM" id="CLU_2577034_0_0_1"/>
<keyword evidence="3" id="KW-1185">Reference proteome</keyword>
<gene>
    <name evidence="2" type="ORF">AMTR_s00015p00237200</name>
</gene>